<dbReference type="PANTHER" id="PTHR43420">
    <property type="entry name" value="ACETYLTRANSFERASE"/>
    <property type="match status" value="1"/>
</dbReference>
<evidence type="ECO:0000313" key="4">
    <source>
        <dbReference type="EMBL" id="MFC6890524.1"/>
    </source>
</evidence>
<dbReference type="Gene3D" id="3.40.630.30">
    <property type="match status" value="1"/>
</dbReference>
<dbReference type="InterPro" id="IPR000182">
    <property type="entry name" value="GNAT_dom"/>
</dbReference>
<evidence type="ECO:0000259" key="3">
    <source>
        <dbReference type="PROSITE" id="PS51186"/>
    </source>
</evidence>
<feature type="domain" description="N-acetyltransferase" evidence="3">
    <location>
        <begin position="5"/>
        <end position="145"/>
    </location>
</feature>
<dbReference type="CDD" id="cd04301">
    <property type="entry name" value="NAT_SF"/>
    <property type="match status" value="1"/>
</dbReference>
<dbReference type="EMBL" id="JBHSXI010000023">
    <property type="protein sequence ID" value="MFC6890524.1"/>
    <property type="molecule type" value="Genomic_DNA"/>
</dbReference>
<dbReference type="Pfam" id="PF13508">
    <property type="entry name" value="Acetyltransf_7"/>
    <property type="match status" value="1"/>
</dbReference>
<dbReference type="PROSITE" id="PS51186">
    <property type="entry name" value="GNAT"/>
    <property type="match status" value="1"/>
</dbReference>
<accession>A0ABD5US08</accession>
<evidence type="ECO:0000256" key="1">
    <source>
        <dbReference type="ARBA" id="ARBA00022679"/>
    </source>
</evidence>
<organism evidence="4 5">
    <name type="scientific">Halorubrum trueperi</name>
    <dbReference type="NCBI Taxonomy" id="2004704"/>
    <lineage>
        <taxon>Archaea</taxon>
        <taxon>Methanobacteriati</taxon>
        <taxon>Methanobacteriota</taxon>
        <taxon>Stenosarchaea group</taxon>
        <taxon>Halobacteria</taxon>
        <taxon>Halobacteriales</taxon>
        <taxon>Haloferacaceae</taxon>
        <taxon>Halorubrum</taxon>
    </lineage>
</organism>
<dbReference type="GO" id="GO:0016746">
    <property type="term" value="F:acyltransferase activity"/>
    <property type="evidence" value="ECO:0007669"/>
    <property type="project" value="UniProtKB-KW"/>
</dbReference>
<dbReference type="Proteomes" id="UP001596333">
    <property type="component" value="Unassembled WGS sequence"/>
</dbReference>
<dbReference type="AlphaFoldDB" id="A0ABD5US08"/>
<reference evidence="4 5" key="1">
    <citation type="journal article" date="2019" name="Int. J. Syst. Evol. Microbiol.">
        <title>The Global Catalogue of Microorganisms (GCM) 10K type strain sequencing project: providing services to taxonomists for standard genome sequencing and annotation.</title>
        <authorList>
            <consortium name="The Broad Institute Genomics Platform"/>
            <consortium name="The Broad Institute Genome Sequencing Center for Infectious Disease"/>
            <person name="Wu L."/>
            <person name="Ma J."/>
        </authorList>
    </citation>
    <scope>NUCLEOTIDE SEQUENCE [LARGE SCALE GENOMIC DNA]</scope>
    <source>
        <strain evidence="4 5">Y73</strain>
    </source>
</reference>
<keyword evidence="2 4" id="KW-0012">Acyltransferase</keyword>
<dbReference type="InterPro" id="IPR050680">
    <property type="entry name" value="YpeA/RimI_acetyltransf"/>
</dbReference>
<gene>
    <name evidence="4" type="ORF">ACFQEY_16145</name>
</gene>
<name>A0ABD5US08_9EURY</name>
<protein>
    <submittedName>
        <fullName evidence="4">GNAT family N-acetyltransferase</fullName>
        <ecNumber evidence="4">2.3.1.-</ecNumber>
    </submittedName>
</protein>
<proteinExistence type="predicted"/>
<dbReference type="InterPro" id="IPR016181">
    <property type="entry name" value="Acyl_CoA_acyltransferase"/>
</dbReference>
<dbReference type="RefSeq" id="WP_379770562.1">
    <property type="nucleotide sequence ID" value="NZ_JBHSXI010000023.1"/>
</dbReference>
<keyword evidence="1 4" id="KW-0808">Transferase</keyword>
<dbReference type="EC" id="2.3.1.-" evidence="4"/>
<evidence type="ECO:0000313" key="5">
    <source>
        <dbReference type="Proteomes" id="UP001596333"/>
    </source>
</evidence>
<keyword evidence="5" id="KW-1185">Reference proteome</keyword>
<evidence type="ECO:0000256" key="2">
    <source>
        <dbReference type="ARBA" id="ARBA00023315"/>
    </source>
</evidence>
<dbReference type="SUPFAM" id="SSF55729">
    <property type="entry name" value="Acyl-CoA N-acyltransferases (Nat)"/>
    <property type="match status" value="1"/>
</dbReference>
<comment type="caution">
    <text evidence="4">The sequence shown here is derived from an EMBL/GenBank/DDBJ whole genome shotgun (WGS) entry which is preliminary data.</text>
</comment>
<sequence length="157" mass="17982">MSVTVEKRTDPPGESDHVTTAWDLKERIRSEEGVLRQRRGFFVDAYRRSTTHLLVENDALVAFASVRRDGYVLFLAVHPSHRGQGYAERLIADVAEGHRSVTCHARTTNEMALGFYEHLGFEVVRRIDDYYEDGGDAYYLKLGGESLRERLSEFVSR</sequence>
<dbReference type="PANTHER" id="PTHR43420:SF12">
    <property type="entry name" value="N-ACETYLTRANSFERASE DOMAIN-CONTAINING PROTEIN"/>
    <property type="match status" value="1"/>
</dbReference>